<dbReference type="EMBL" id="LT598484">
    <property type="protein sequence ID" value="SCV00039.1"/>
    <property type="molecule type" value="Genomic_DNA"/>
</dbReference>
<sequence length="365" mass="42536">MNVENSRTKSLSSLCELSLMRNHLMLQDVSNMPYRLIRNVLMKVKLEQLCKLEETNSLLIFEDDEIWHNLLVKDYPLHVHESFLRKRGEIMNYFVSFIETYDPSLLRDVELMKGYLRFAIKKDPRHQKYKVPSRMLYFKYQAETVRKQELSTQRLRFQMQELQREKEKNQISALDDPLYCEKRTKSGIKINDRSDLFVKSYKEHQRRQQHFKSGGYDISKRPVKRVAFGGQVGTPIAPSNQTNYNALSDNGTEVKPIVEVPKPPVTLTRPKQPTSPARTRRLNDEPHPFLKRRKPILRRQSLASARPLAQPVERTARPVVVKVGSCRINSKSKKSSIFAAPSPQEELVRQHSSHSNAYIFDSSGR</sequence>
<accession>A0A1G4K7U3</accession>
<dbReference type="AlphaFoldDB" id="A0A1G4K7U3"/>
<gene>
    <name evidence="4" type="ORF">LAME_0G07140G</name>
</gene>
<proteinExistence type="predicted"/>
<dbReference type="PANTHER" id="PTHR15141">
    <property type="entry name" value="TRANSCRIPTION ELONGATION FACTOR B POLYPEPTIDE 3"/>
    <property type="match status" value="1"/>
</dbReference>
<feature type="domain" description="F-box" evidence="3">
    <location>
        <begin position="26"/>
        <end position="70"/>
    </location>
</feature>
<keyword evidence="5" id="KW-1185">Reference proteome</keyword>
<evidence type="ECO:0000313" key="4">
    <source>
        <dbReference type="EMBL" id="SCV00039.1"/>
    </source>
</evidence>
<dbReference type="PANTHER" id="PTHR15141:SF76">
    <property type="entry name" value="TRANSCRIPTION ELONGATION FACTOR B POLYPEPTIDE 3"/>
    <property type="match status" value="1"/>
</dbReference>
<name>A0A1G4K7U3_9SACH</name>
<dbReference type="InterPro" id="IPR010684">
    <property type="entry name" value="RNA_pol_II_trans_fac_SIII_A"/>
</dbReference>
<dbReference type="GO" id="GO:0070449">
    <property type="term" value="C:elongin complex"/>
    <property type="evidence" value="ECO:0007669"/>
    <property type="project" value="InterPro"/>
</dbReference>
<evidence type="ECO:0000259" key="3">
    <source>
        <dbReference type="PROSITE" id="PS50181"/>
    </source>
</evidence>
<evidence type="ECO:0000256" key="2">
    <source>
        <dbReference type="SAM" id="MobiDB-lite"/>
    </source>
</evidence>
<dbReference type="InterPro" id="IPR001810">
    <property type="entry name" value="F-box_dom"/>
</dbReference>
<protein>
    <recommendedName>
        <fullName evidence="1">Elongin-A</fullName>
    </recommendedName>
</protein>
<dbReference type="Gene3D" id="6.10.250.3180">
    <property type="match status" value="1"/>
</dbReference>
<feature type="region of interest" description="Disordered" evidence="2">
    <location>
        <begin position="330"/>
        <end position="365"/>
    </location>
</feature>
<feature type="region of interest" description="Disordered" evidence="2">
    <location>
        <begin position="263"/>
        <end position="285"/>
    </location>
</feature>
<dbReference type="Proteomes" id="UP000191144">
    <property type="component" value="Chromosome G"/>
</dbReference>
<dbReference type="PROSITE" id="PS50181">
    <property type="entry name" value="FBOX"/>
    <property type="match status" value="1"/>
</dbReference>
<evidence type="ECO:0000313" key="5">
    <source>
        <dbReference type="Proteomes" id="UP000191144"/>
    </source>
</evidence>
<organism evidence="4 5">
    <name type="scientific">Lachancea meyersii CBS 8951</name>
    <dbReference type="NCBI Taxonomy" id="1266667"/>
    <lineage>
        <taxon>Eukaryota</taxon>
        <taxon>Fungi</taxon>
        <taxon>Dikarya</taxon>
        <taxon>Ascomycota</taxon>
        <taxon>Saccharomycotina</taxon>
        <taxon>Saccharomycetes</taxon>
        <taxon>Saccharomycetales</taxon>
        <taxon>Saccharomycetaceae</taxon>
        <taxon>Lachancea</taxon>
    </lineage>
</organism>
<dbReference type="InterPro" id="IPR051870">
    <property type="entry name" value="Elongin-A_domain"/>
</dbReference>
<reference evidence="5" key="1">
    <citation type="submission" date="2016-03" db="EMBL/GenBank/DDBJ databases">
        <authorList>
            <person name="Devillers Hugo."/>
        </authorList>
    </citation>
    <scope>NUCLEOTIDE SEQUENCE [LARGE SCALE GENOMIC DNA]</scope>
</reference>
<dbReference type="OrthoDB" id="21513at2759"/>
<evidence type="ECO:0000256" key="1">
    <source>
        <dbReference type="ARBA" id="ARBA00021346"/>
    </source>
</evidence>
<dbReference type="GO" id="GO:0006368">
    <property type="term" value="P:transcription elongation by RNA polymerase II"/>
    <property type="evidence" value="ECO:0007669"/>
    <property type="project" value="InterPro"/>
</dbReference>
<dbReference type="Pfam" id="PF06881">
    <property type="entry name" value="Elongin_A"/>
    <property type="match status" value="1"/>
</dbReference>